<feature type="transmembrane region" description="Helical" evidence="1">
    <location>
        <begin position="97"/>
        <end position="120"/>
    </location>
</feature>
<dbReference type="KEGG" id="bbd:Belba_0658"/>
<gene>
    <name evidence="2" type="ordered locus">Belba_0658</name>
</gene>
<dbReference type="STRING" id="866536.Belba_0658"/>
<dbReference type="eggNOG" id="ENOG5033078">
    <property type="taxonomic scope" value="Bacteria"/>
</dbReference>
<dbReference type="HOGENOM" id="CLU_159849_0_0_10"/>
<dbReference type="AlphaFoldDB" id="I3Z245"/>
<dbReference type="RefSeq" id="WP_014771322.1">
    <property type="nucleotide sequence ID" value="NC_018010.1"/>
</dbReference>
<accession>I3Z245</accession>
<evidence type="ECO:0008006" key="4">
    <source>
        <dbReference type="Google" id="ProtNLM"/>
    </source>
</evidence>
<evidence type="ECO:0000313" key="3">
    <source>
        <dbReference type="Proteomes" id="UP000006050"/>
    </source>
</evidence>
<dbReference type="OrthoDB" id="839644at2"/>
<keyword evidence="3" id="KW-1185">Reference proteome</keyword>
<feature type="transmembrane region" description="Helical" evidence="1">
    <location>
        <begin position="70"/>
        <end position="91"/>
    </location>
</feature>
<keyword evidence="1" id="KW-0472">Membrane</keyword>
<protein>
    <recommendedName>
        <fullName evidence="4">ATP synthase I chain</fullName>
    </recommendedName>
</protein>
<evidence type="ECO:0000256" key="1">
    <source>
        <dbReference type="SAM" id="Phobius"/>
    </source>
</evidence>
<keyword evidence="1" id="KW-0812">Transmembrane</keyword>
<organism evidence="2 3">
    <name type="scientific">Belliella baltica (strain DSM 15883 / CIP 108006 / LMG 21964 / BA134)</name>
    <dbReference type="NCBI Taxonomy" id="866536"/>
    <lineage>
        <taxon>Bacteria</taxon>
        <taxon>Pseudomonadati</taxon>
        <taxon>Bacteroidota</taxon>
        <taxon>Cytophagia</taxon>
        <taxon>Cytophagales</taxon>
        <taxon>Cyclobacteriaceae</taxon>
        <taxon>Belliella</taxon>
    </lineage>
</organism>
<sequence>MSSIKIFTVRILALTLILAGIIYVMQNYLLPTWIHPSVWKVLSFFALLTWLTGTFVHYLIKLSKENSPNILLGATALRFMASLGFIVIYLFLDVENIILFVANFFVIYLFYLIFDIYGLIANLRPHSK</sequence>
<feature type="transmembrane region" description="Helical" evidence="1">
    <location>
        <begin position="7"/>
        <end position="25"/>
    </location>
</feature>
<proteinExistence type="predicted"/>
<name>I3Z245_BELBD</name>
<reference evidence="3" key="1">
    <citation type="submission" date="2012-06" db="EMBL/GenBank/DDBJ databases">
        <title>The complete genome of Belliella baltica DSM 15883.</title>
        <authorList>
            <person name="Lucas S."/>
            <person name="Copeland A."/>
            <person name="Lapidus A."/>
            <person name="Goodwin L."/>
            <person name="Pitluck S."/>
            <person name="Peters L."/>
            <person name="Mikhailova N."/>
            <person name="Davenport K."/>
            <person name="Kyrpides N."/>
            <person name="Mavromatis K."/>
            <person name="Pagani I."/>
            <person name="Ivanova N."/>
            <person name="Ovchinnikova G."/>
            <person name="Zeytun A."/>
            <person name="Detter J.C."/>
            <person name="Han C."/>
            <person name="Land M."/>
            <person name="Hauser L."/>
            <person name="Markowitz V."/>
            <person name="Cheng J.-F."/>
            <person name="Hugenholtz P."/>
            <person name="Woyke T."/>
            <person name="Wu D."/>
            <person name="Tindall B."/>
            <person name="Pomrenke H."/>
            <person name="Brambilla E."/>
            <person name="Klenk H.-P."/>
            <person name="Eisen J.A."/>
        </authorList>
    </citation>
    <scope>NUCLEOTIDE SEQUENCE [LARGE SCALE GENOMIC DNA]</scope>
    <source>
        <strain evidence="3">DSM 15883 / CIP 108006 / LMG 21964 / BA134</strain>
    </source>
</reference>
<dbReference type="EMBL" id="CP003281">
    <property type="protein sequence ID" value="AFL83313.1"/>
    <property type="molecule type" value="Genomic_DNA"/>
</dbReference>
<keyword evidence="1" id="KW-1133">Transmembrane helix</keyword>
<evidence type="ECO:0000313" key="2">
    <source>
        <dbReference type="EMBL" id="AFL83313.1"/>
    </source>
</evidence>
<dbReference type="Proteomes" id="UP000006050">
    <property type="component" value="Chromosome"/>
</dbReference>
<feature type="transmembrane region" description="Helical" evidence="1">
    <location>
        <begin position="37"/>
        <end position="58"/>
    </location>
</feature>